<dbReference type="RefSeq" id="WP_251949793.1">
    <property type="nucleotide sequence ID" value="NZ_CP080572.1"/>
</dbReference>
<dbReference type="KEGG" id="thei:K1720_02990"/>
<sequence length="134" mass="15364">MQVIVKAPKNIKEKPKTRVVSFRIPVFIEQQIDTLVELGLFKDRTDFLNYAIQKTLFELVDKIVIPPSEEVLDFVLSLEPTFTPSDDEIGEVMKDVEKEVKSKFADPGGDRLKRSRVLRVRRTNGESNESDNGR</sequence>
<dbReference type="GeneID" id="72777276"/>
<proteinExistence type="predicted"/>
<evidence type="ECO:0000313" key="3">
    <source>
        <dbReference type="Proteomes" id="UP001056425"/>
    </source>
</evidence>
<reference evidence="2 3" key="1">
    <citation type="submission" date="2021-08" db="EMBL/GenBank/DDBJ databases">
        <title>Thermococcus onnuriiensis IOH2.</title>
        <authorList>
            <person name="Park Y.-J."/>
        </authorList>
    </citation>
    <scope>NUCLEOTIDE SEQUENCE [LARGE SCALE GENOMIC DNA]</scope>
    <source>
        <strain evidence="2 3">IOH2</strain>
    </source>
</reference>
<dbReference type="AlphaFoldDB" id="A0A9E7SCU4"/>
<evidence type="ECO:0000256" key="1">
    <source>
        <dbReference type="SAM" id="MobiDB-lite"/>
    </source>
</evidence>
<dbReference type="Proteomes" id="UP001056425">
    <property type="component" value="Chromosome"/>
</dbReference>
<name>A0A9E7SCU4_9EURY</name>
<keyword evidence="3" id="KW-1185">Reference proteome</keyword>
<evidence type="ECO:0000313" key="2">
    <source>
        <dbReference type="EMBL" id="USH00444.1"/>
    </source>
</evidence>
<gene>
    <name evidence="2" type="ORF">K1720_02990</name>
</gene>
<protein>
    <submittedName>
        <fullName evidence="2">Uncharacterized protein</fullName>
    </submittedName>
</protein>
<organism evidence="2 3">
    <name type="scientific">Thermococcus argininiproducens</name>
    <dbReference type="NCBI Taxonomy" id="2866384"/>
    <lineage>
        <taxon>Archaea</taxon>
        <taxon>Methanobacteriati</taxon>
        <taxon>Methanobacteriota</taxon>
        <taxon>Thermococci</taxon>
        <taxon>Thermococcales</taxon>
        <taxon>Thermococcaceae</taxon>
        <taxon>Thermococcus</taxon>
    </lineage>
</organism>
<dbReference type="EMBL" id="CP080572">
    <property type="protein sequence ID" value="USH00444.1"/>
    <property type="molecule type" value="Genomic_DNA"/>
</dbReference>
<feature type="region of interest" description="Disordered" evidence="1">
    <location>
        <begin position="115"/>
        <end position="134"/>
    </location>
</feature>
<accession>A0A9E7SCU4</accession>